<evidence type="ECO:0000313" key="9">
    <source>
        <dbReference type="Proteomes" id="UP000759298"/>
    </source>
</evidence>
<evidence type="ECO:0000256" key="5">
    <source>
        <dbReference type="SAM" id="MobiDB-lite"/>
    </source>
</evidence>
<dbReference type="Pfam" id="PF04116">
    <property type="entry name" value="FA_hydroxylase"/>
    <property type="match status" value="1"/>
</dbReference>
<feature type="domain" description="Fatty acid hydroxylase" evidence="7">
    <location>
        <begin position="96"/>
        <end position="232"/>
    </location>
</feature>
<feature type="transmembrane region" description="Helical" evidence="6">
    <location>
        <begin position="87"/>
        <end position="109"/>
    </location>
</feature>
<evidence type="ECO:0000259" key="7">
    <source>
        <dbReference type="Pfam" id="PF04116"/>
    </source>
</evidence>
<keyword evidence="2 6" id="KW-0812">Transmembrane</keyword>
<dbReference type="InterPro" id="IPR050307">
    <property type="entry name" value="Sterol_Desaturase_Related"/>
</dbReference>
<dbReference type="RefSeq" id="WP_222825830.1">
    <property type="nucleotide sequence ID" value="NZ_JAHWXP010000005.1"/>
</dbReference>
<gene>
    <name evidence="8" type="ORF">KYN89_14920</name>
</gene>
<protein>
    <submittedName>
        <fullName evidence="8">Sterol desaturase family protein</fullName>
    </submittedName>
</protein>
<dbReference type="Proteomes" id="UP000759298">
    <property type="component" value="Unassembled WGS sequence"/>
</dbReference>
<proteinExistence type="predicted"/>
<feature type="region of interest" description="Disordered" evidence="5">
    <location>
        <begin position="249"/>
        <end position="284"/>
    </location>
</feature>
<evidence type="ECO:0000313" key="8">
    <source>
        <dbReference type="EMBL" id="MBY8338339.1"/>
    </source>
</evidence>
<keyword evidence="3 6" id="KW-1133">Transmembrane helix</keyword>
<accession>A0ABS7PH17</accession>
<keyword evidence="9" id="KW-1185">Reference proteome</keyword>
<sequence>MSDFWLVFEGRLALYFAFATAAWLLAIAVGRTRFRGRVIRRQRIGWHDYRREIGQSLVCLVVFSLSAYIVLIGSSQGWMHLDTSGRATILECVGVFVLMLVVHDAYFYWSHRLFHHPKVFRRFHLTHHKSVTPTPFASYSFDVPEAVVHAAFFPLWFGIVSTPVAVVQVFVVFALTRNVLGHTGVEVLPRFTVDNVVLDQFTTTTHHDLHHTGHFRHNFGLYFTWWDRLMGTEHPRYKEVFREVTSRDGGDARNSIAQERNVQDTSVRDRGVGMWREHGTQNPR</sequence>
<keyword evidence="4 6" id="KW-0472">Membrane</keyword>
<evidence type="ECO:0000256" key="6">
    <source>
        <dbReference type="SAM" id="Phobius"/>
    </source>
</evidence>
<evidence type="ECO:0000256" key="4">
    <source>
        <dbReference type="ARBA" id="ARBA00023136"/>
    </source>
</evidence>
<evidence type="ECO:0000256" key="3">
    <source>
        <dbReference type="ARBA" id="ARBA00022989"/>
    </source>
</evidence>
<evidence type="ECO:0000256" key="2">
    <source>
        <dbReference type="ARBA" id="ARBA00022692"/>
    </source>
</evidence>
<feature type="compositionally biased region" description="Polar residues" evidence="5">
    <location>
        <begin position="255"/>
        <end position="265"/>
    </location>
</feature>
<feature type="transmembrane region" description="Helical" evidence="6">
    <location>
        <begin position="12"/>
        <end position="32"/>
    </location>
</feature>
<name>A0ABS7PH17_9SPHN</name>
<evidence type="ECO:0000256" key="1">
    <source>
        <dbReference type="ARBA" id="ARBA00004370"/>
    </source>
</evidence>
<comment type="subcellular location">
    <subcellularLocation>
        <location evidence="1">Membrane</location>
    </subcellularLocation>
</comment>
<dbReference type="EMBL" id="JAHWXP010000005">
    <property type="protein sequence ID" value="MBY8338339.1"/>
    <property type="molecule type" value="Genomic_DNA"/>
</dbReference>
<feature type="transmembrane region" description="Helical" evidence="6">
    <location>
        <begin position="53"/>
        <end position="75"/>
    </location>
</feature>
<organism evidence="8 9">
    <name type="scientific">Alteriqipengyuania abyssalis</name>
    <dbReference type="NCBI Taxonomy" id="2860200"/>
    <lineage>
        <taxon>Bacteria</taxon>
        <taxon>Pseudomonadati</taxon>
        <taxon>Pseudomonadota</taxon>
        <taxon>Alphaproteobacteria</taxon>
        <taxon>Sphingomonadales</taxon>
        <taxon>Erythrobacteraceae</taxon>
        <taxon>Alteriqipengyuania</taxon>
    </lineage>
</organism>
<reference evidence="8 9" key="1">
    <citation type="submission" date="2021-07" db="EMBL/GenBank/DDBJ databases">
        <title>Alteriqipengyuania abyssalis NZ-12B nov, sp.nov isolated from deep sea sponge in pacific ocean.</title>
        <authorList>
            <person name="Tareen S."/>
            <person name="Wink J."/>
        </authorList>
    </citation>
    <scope>NUCLEOTIDE SEQUENCE [LARGE SCALE GENOMIC DNA]</scope>
    <source>
        <strain evidence="8 9">NZ-12B</strain>
    </source>
</reference>
<comment type="caution">
    <text evidence="8">The sequence shown here is derived from an EMBL/GenBank/DDBJ whole genome shotgun (WGS) entry which is preliminary data.</text>
</comment>
<feature type="compositionally biased region" description="Basic and acidic residues" evidence="5">
    <location>
        <begin position="266"/>
        <end position="284"/>
    </location>
</feature>
<dbReference type="PANTHER" id="PTHR11863">
    <property type="entry name" value="STEROL DESATURASE"/>
    <property type="match status" value="1"/>
</dbReference>
<dbReference type="InterPro" id="IPR006694">
    <property type="entry name" value="Fatty_acid_hydroxylase"/>
</dbReference>